<dbReference type="Pfam" id="PF02626">
    <property type="entry name" value="CT_A_B"/>
    <property type="match status" value="1"/>
</dbReference>
<reference evidence="6" key="1">
    <citation type="submission" date="2017-04" db="EMBL/GenBank/DDBJ databases">
        <authorList>
            <person name="Varghese N."/>
            <person name="Submissions S."/>
        </authorList>
    </citation>
    <scope>NUCLEOTIDE SEQUENCE [LARGE SCALE GENOMIC DNA]</scope>
    <source>
        <strain evidence="6">DSM 9293</strain>
    </source>
</reference>
<dbReference type="AlphaFoldDB" id="A0A1W1WIX8"/>
<organism evidence="5 6">
    <name type="scientific">Sulfobacillus thermosulfidooxidans (strain DSM 9293 / VKM B-1269 / AT-1)</name>
    <dbReference type="NCBI Taxonomy" id="929705"/>
    <lineage>
        <taxon>Bacteria</taxon>
        <taxon>Bacillati</taxon>
        <taxon>Bacillota</taxon>
        <taxon>Clostridia</taxon>
        <taxon>Eubacteriales</taxon>
        <taxon>Clostridiales Family XVII. Incertae Sedis</taxon>
        <taxon>Sulfobacillus</taxon>
    </lineage>
</organism>
<evidence type="ECO:0000259" key="4">
    <source>
        <dbReference type="SMART" id="SM00797"/>
    </source>
</evidence>
<dbReference type="PANTHER" id="PTHR43309:SF3">
    <property type="entry name" value="5-OXOPROLINASE SUBUNIT C"/>
    <property type="match status" value="1"/>
</dbReference>
<evidence type="ECO:0000256" key="3">
    <source>
        <dbReference type="ARBA" id="ARBA00022840"/>
    </source>
</evidence>
<accession>A0A1W1WIX8</accession>
<evidence type="ECO:0000256" key="2">
    <source>
        <dbReference type="ARBA" id="ARBA00022801"/>
    </source>
</evidence>
<dbReference type="GO" id="GO:0016787">
    <property type="term" value="F:hydrolase activity"/>
    <property type="evidence" value="ECO:0007669"/>
    <property type="project" value="UniProtKB-KW"/>
</dbReference>
<sequence>MRTLHIVKAGAFSHIQDLGRPGLEYLGLNRCGPLDFQSFVIAQTLVHNDLHEAAIEMTYQGLEFTADHPVTFAVVGAETVRIDNEIYSGAMTLMAKSQQLVQIGRLTTSRAYLAIQGGLDTPVILGSRSTDFTAGIGGWHGRSLRSGDRIPLKPIETPWPATVHTAPHWAYYSTEEPLKVVLGPHAYEFSSNTLETFFKESYTINKLSNIMGIRLMGSPVPPHNQAASRLSEGTVPGAIQVPPDGQPIVLLNQRGTIGGYPIIATLLGPELWRLAQWPMSSPLRFAAESLAAAQSLSRRIYQRLMAWREQILTGL</sequence>
<dbReference type="PANTHER" id="PTHR43309">
    <property type="entry name" value="5-OXOPROLINASE SUBUNIT C"/>
    <property type="match status" value="1"/>
</dbReference>
<dbReference type="Proteomes" id="UP000192660">
    <property type="component" value="Unassembled WGS sequence"/>
</dbReference>
<dbReference type="GO" id="GO:0005524">
    <property type="term" value="F:ATP binding"/>
    <property type="evidence" value="ECO:0007669"/>
    <property type="project" value="UniProtKB-KW"/>
</dbReference>
<dbReference type="OrthoDB" id="9782422at2"/>
<name>A0A1W1WIX8_SULTA</name>
<dbReference type="Gene3D" id="2.40.100.10">
    <property type="entry name" value="Cyclophilin-like"/>
    <property type="match status" value="1"/>
</dbReference>
<evidence type="ECO:0000256" key="1">
    <source>
        <dbReference type="ARBA" id="ARBA00022741"/>
    </source>
</evidence>
<feature type="domain" description="Carboxyltransferase" evidence="4">
    <location>
        <begin position="25"/>
        <end position="304"/>
    </location>
</feature>
<gene>
    <name evidence="5" type="ORF">SAMN00768000_2699</name>
</gene>
<dbReference type="SMART" id="SM00797">
    <property type="entry name" value="AHS2"/>
    <property type="match status" value="1"/>
</dbReference>
<keyword evidence="1" id="KW-0547">Nucleotide-binding</keyword>
<evidence type="ECO:0000313" key="5">
    <source>
        <dbReference type="EMBL" id="SMC06227.1"/>
    </source>
</evidence>
<dbReference type="InterPro" id="IPR003778">
    <property type="entry name" value="CT_A_B"/>
</dbReference>
<keyword evidence="2" id="KW-0378">Hydrolase</keyword>
<keyword evidence="3" id="KW-0067">ATP-binding</keyword>
<evidence type="ECO:0000313" key="6">
    <source>
        <dbReference type="Proteomes" id="UP000192660"/>
    </source>
</evidence>
<dbReference type="InterPro" id="IPR052708">
    <property type="entry name" value="PxpC"/>
</dbReference>
<keyword evidence="6" id="KW-1185">Reference proteome</keyword>
<protein>
    <submittedName>
        <fullName evidence="5">Biotin-dependent carboxylase uncharacterized domain-containing protein</fullName>
    </submittedName>
</protein>
<dbReference type="EMBL" id="FWWY01000001">
    <property type="protein sequence ID" value="SMC06227.1"/>
    <property type="molecule type" value="Genomic_DNA"/>
</dbReference>
<dbReference type="SUPFAM" id="SSF50891">
    <property type="entry name" value="Cyclophilin-like"/>
    <property type="match status" value="1"/>
</dbReference>
<dbReference type="STRING" id="28034.BFX07_11705"/>
<proteinExistence type="predicted"/>
<dbReference type="RefSeq" id="WP_020373271.1">
    <property type="nucleotide sequence ID" value="NZ_FWWY01000001.1"/>
</dbReference>
<dbReference type="InterPro" id="IPR029000">
    <property type="entry name" value="Cyclophilin-like_dom_sf"/>
</dbReference>